<evidence type="ECO:0000313" key="2">
    <source>
        <dbReference type="EMBL" id="JAD43634.1"/>
    </source>
</evidence>
<dbReference type="EMBL" id="GBRH01254261">
    <property type="protein sequence ID" value="JAD43634.1"/>
    <property type="molecule type" value="Transcribed_RNA"/>
</dbReference>
<sequence length="30" mass="3441">MAIELATFDRLPSRNNEEANPRLPVYRLPG</sequence>
<feature type="compositionally biased region" description="Basic and acidic residues" evidence="1">
    <location>
        <begin position="11"/>
        <end position="20"/>
    </location>
</feature>
<proteinExistence type="predicted"/>
<reference evidence="2" key="2">
    <citation type="journal article" date="2015" name="Data Brief">
        <title>Shoot transcriptome of the giant reed, Arundo donax.</title>
        <authorList>
            <person name="Barrero R.A."/>
            <person name="Guerrero F.D."/>
            <person name="Moolhuijzen P."/>
            <person name="Goolsby J.A."/>
            <person name="Tidwell J."/>
            <person name="Bellgard S.E."/>
            <person name="Bellgard M.I."/>
        </authorList>
    </citation>
    <scope>NUCLEOTIDE SEQUENCE</scope>
    <source>
        <tissue evidence="2">Shoot tissue taken approximately 20 cm above the soil surface</tissue>
    </source>
</reference>
<dbReference type="AlphaFoldDB" id="A0A0A8ZW97"/>
<feature type="region of interest" description="Disordered" evidence="1">
    <location>
        <begin position="1"/>
        <end position="30"/>
    </location>
</feature>
<evidence type="ECO:0000256" key="1">
    <source>
        <dbReference type="SAM" id="MobiDB-lite"/>
    </source>
</evidence>
<organism evidence="2">
    <name type="scientific">Arundo donax</name>
    <name type="common">Giant reed</name>
    <name type="synonym">Donax arundinaceus</name>
    <dbReference type="NCBI Taxonomy" id="35708"/>
    <lineage>
        <taxon>Eukaryota</taxon>
        <taxon>Viridiplantae</taxon>
        <taxon>Streptophyta</taxon>
        <taxon>Embryophyta</taxon>
        <taxon>Tracheophyta</taxon>
        <taxon>Spermatophyta</taxon>
        <taxon>Magnoliopsida</taxon>
        <taxon>Liliopsida</taxon>
        <taxon>Poales</taxon>
        <taxon>Poaceae</taxon>
        <taxon>PACMAD clade</taxon>
        <taxon>Arundinoideae</taxon>
        <taxon>Arundineae</taxon>
        <taxon>Arundo</taxon>
    </lineage>
</organism>
<accession>A0A0A8ZW97</accession>
<name>A0A0A8ZW97_ARUDO</name>
<protein>
    <submittedName>
        <fullName evidence="2">Uncharacterized protein</fullName>
    </submittedName>
</protein>
<reference evidence="2" key="1">
    <citation type="submission" date="2014-09" db="EMBL/GenBank/DDBJ databases">
        <authorList>
            <person name="Magalhaes I.L.F."/>
            <person name="Oliveira U."/>
            <person name="Santos F.R."/>
            <person name="Vidigal T.H.D.A."/>
            <person name="Brescovit A.D."/>
            <person name="Santos A.J."/>
        </authorList>
    </citation>
    <scope>NUCLEOTIDE SEQUENCE</scope>
    <source>
        <tissue evidence="2">Shoot tissue taken approximately 20 cm above the soil surface</tissue>
    </source>
</reference>